<comment type="caution">
    <text evidence="1">The sequence shown here is derived from an EMBL/GenBank/DDBJ whole genome shotgun (WGS) entry which is preliminary data.</text>
</comment>
<sequence length="62" mass="6986">MAMRSWLVEECEGGGFIVRDYAASVSHRREGYHVAASVSSLAQLIRERVLIPPEIEIPEEED</sequence>
<dbReference type="EMBL" id="BARS01006873">
    <property type="protein sequence ID" value="GAF74914.1"/>
    <property type="molecule type" value="Genomic_DNA"/>
</dbReference>
<proteinExistence type="predicted"/>
<accession>X0S1H7</accession>
<gene>
    <name evidence="1" type="ORF">S01H1_13318</name>
</gene>
<dbReference type="AlphaFoldDB" id="X0S1H7"/>
<organism evidence="1">
    <name type="scientific">marine sediment metagenome</name>
    <dbReference type="NCBI Taxonomy" id="412755"/>
    <lineage>
        <taxon>unclassified sequences</taxon>
        <taxon>metagenomes</taxon>
        <taxon>ecological metagenomes</taxon>
    </lineage>
</organism>
<name>X0S1H7_9ZZZZ</name>
<evidence type="ECO:0000313" key="1">
    <source>
        <dbReference type="EMBL" id="GAF74914.1"/>
    </source>
</evidence>
<reference evidence="1" key="1">
    <citation type="journal article" date="2014" name="Front. Microbiol.">
        <title>High frequency of phylogenetically diverse reductive dehalogenase-homologous genes in deep subseafloor sedimentary metagenomes.</title>
        <authorList>
            <person name="Kawai M."/>
            <person name="Futagami T."/>
            <person name="Toyoda A."/>
            <person name="Takaki Y."/>
            <person name="Nishi S."/>
            <person name="Hori S."/>
            <person name="Arai W."/>
            <person name="Tsubouchi T."/>
            <person name="Morono Y."/>
            <person name="Uchiyama I."/>
            <person name="Ito T."/>
            <person name="Fujiyama A."/>
            <person name="Inagaki F."/>
            <person name="Takami H."/>
        </authorList>
    </citation>
    <scope>NUCLEOTIDE SEQUENCE</scope>
    <source>
        <strain evidence="1">Expedition CK06-06</strain>
    </source>
</reference>
<protein>
    <submittedName>
        <fullName evidence="1">Uncharacterized protein</fullName>
    </submittedName>
</protein>